<feature type="region of interest" description="Disordered" evidence="4">
    <location>
        <begin position="251"/>
        <end position="391"/>
    </location>
</feature>
<dbReference type="SUPFAM" id="SSF57716">
    <property type="entry name" value="Glucocorticoid receptor-like (DNA-binding domain)"/>
    <property type="match status" value="1"/>
</dbReference>
<dbReference type="Proteomes" id="UP001149813">
    <property type="component" value="Unassembled WGS sequence"/>
</dbReference>
<dbReference type="Gene3D" id="2.10.110.10">
    <property type="entry name" value="Cysteine Rich Protein"/>
    <property type="match status" value="2"/>
</dbReference>
<keyword evidence="2 3" id="KW-0862">Zinc</keyword>
<dbReference type="Pfam" id="PF00412">
    <property type="entry name" value="LIM"/>
    <property type="match status" value="2"/>
</dbReference>
<dbReference type="PANTHER" id="PTHR24216">
    <property type="entry name" value="PAXILLIN-RELATED"/>
    <property type="match status" value="1"/>
</dbReference>
<dbReference type="CDD" id="cd08368">
    <property type="entry name" value="LIM"/>
    <property type="match status" value="2"/>
</dbReference>
<keyword evidence="7" id="KW-1185">Reference proteome</keyword>
<feature type="compositionally biased region" description="Polar residues" evidence="4">
    <location>
        <begin position="502"/>
        <end position="540"/>
    </location>
</feature>
<feature type="region of interest" description="Disordered" evidence="4">
    <location>
        <begin position="578"/>
        <end position="628"/>
    </location>
</feature>
<dbReference type="GO" id="GO:0046872">
    <property type="term" value="F:metal ion binding"/>
    <property type="evidence" value="ECO:0007669"/>
    <property type="project" value="UniProtKB-KW"/>
</dbReference>
<feature type="compositionally biased region" description="Low complexity" evidence="4">
    <location>
        <begin position="278"/>
        <end position="299"/>
    </location>
</feature>
<gene>
    <name evidence="6" type="ORF">LPJ53_001860</name>
</gene>
<dbReference type="OrthoDB" id="1112565at2759"/>
<proteinExistence type="predicted"/>
<dbReference type="PROSITE" id="PS00478">
    <property type="entry name" value="LIM_DOMAIN_1"/>
    <property type="match status" value="1"/>
</dbReference>
<organism evidence="6 7">
    <name type="scientific">Coemansia erecta</name>
    <dbReference type="NCBI Taxonomy" id="147472"/>
    <lineage>
        <taxon>Eukaryota</taxon>
        <taxon>Fungi</taxon>
        <taxon>Fungi incertae sedis</taxon>
        <taxon>Zoopagomycota</taxon>
        <taxon>Kickxellomycotina</taxon>
        <taxon>Kickxellomycetes</taxon>
        <taxon>Kickxellales</taxon>
        <taxon>Kickxellaceae</taxon>
        <taxon>Coemansia</taxon>
    </lineage>
</organism>
<feature type="region of interest" description="Disordered" evidence="4">
    <location>
        <begin position="494"/>
        <end position="555"/>
    </location>
</feature>
<feature type="domain" description="LIM zinc-binding" evidence="5">
    <location>
        <begin position="754"/>
        <end position="811"/>
    </location>
</feature>
<comment type="caution">
    <text evidence="6">The sequence shown here is derived from an EMBL/GenBank/DDBJ whole genome shotgun (WGS) entry which is preliminary data.</text>
</comment>
<evidence type="ECO:0000256" key="2">
    <source>
        <dbReference type="ARBA" id="ARBA00022833"/>
    </source>
</evidence>
<feature type="region of interest" description="Disordered" evidence="4">
    <location>
        <begin position="427"/>
        <end position="478"/>
    </location>
</feature>
<feature type="compositionally biased region" description="Polar residues" evidence="4">
    <location>
        <begin position="369"/>
        <end position="386"/>
    </location>
</feature>
<evidence type="ECO:0000256" key="1">
    <source>
        <dbReference type="ARBA" id="ARBA00022723"/>
    </source>
</evidence>
<feature type="region of interest" description="Disordered" evidence="4">
    <location>
        <begin position="107"/>
        <end position="224"/>
    </location>
</feature>
<feature type="compositionally biased region" description="Polar residues" evidence="4">
    <location>
        <begin position="203"/>
        <end position="214"/>
    </location>
</feature>
<evidence type="ECO:0000256" key="3">
    <source>
        <dbReference type="PROSITE-ProRule" id="PRU00125"/>
    </source>
</evidence>
<protein>
    <recommendedName>
        <fullName evidence="5">LIM zinc-binding domain-containing protein</fullName>
    </recommendedName>
</protein>
<name>A0A9W8CSF1_9FUNG</name>
<dbReference type="AlphaFoldDB" id="A0A9W8CSF1"/>
<feature type="compositionally biased region" description="Polar residues" evidence="4">
    <location>
        <begin position="111"/>
        <end position="159"/>
    </location>
</feature>
<dbReference type="InterPro" id="IPR001781">
    <property type="entry name" value="Znf_LIM"/>
</dbReference>
<evidence type="ECO:0000313" key="6">
    <source>
        <dbReference type="EMBL" id="KAJ1723849.1"/>
    </source>
</evidence>
<feature type="region of interest" description="Disordered" evidence="4">
    <location>
        <begin position="22"/>
        <end position="77"/>
    </location>
</feature>
<feature type="compositionally biased region" description="Gly residues" evidence="4">
    <location>
        <begin position="545"/>
        <end position="555"/>
    </location>
</feature>
<dbReference type="SMART" id="SM00132">
    <property type="entry name" value="LIM"/>
    <property type="match status" value="2"/>
</dbReference>
<sequence length="824" mass="85862">MKCAQCNQDVHIRLIGQHECMKQPPVPAVPTLPPMKDRGLSSFFGRSKAGPPQPPALPPQQQNSMNNRKNVESRAFPDAYKPSLQLLAEDGAVDDFDFDNILQSAAKGRAPSSNGSYGQLSPADTQQSQQKQHNLYHNHQQQSPGASMYKSINSSNISLDSFGGGISPNGMMPSPGAGVHQGGWAGSKPAGARLEQAREELLSSKSAPSTQSAQPMGAKRMPSEVNVGRGNAASLQNDLMQKLTQPDDDFEVITNDPRALSPNGKPQPAWVDSPPPSSVESEFAFSEQASPSGLSLSPSTPVATGAPAYGRNNSVGRVHNQPHGGNNGHRKTSSVANNDEGRGGGLSIGSMMRSQSNRGDGKSPPVSPQGGSMQQHQHQRQPSTAKSAAISPASESVAASAKAAAISVDTQICISSRKVAAVARSASASASPTPTHVHGFGGTDANGQPERKLSRNATAPSSMSGAARAGAGASSGPSSMPNALDVLASIMGSGGNGKPSVPSINTQVGGGNSRSVSQGLGLSPSSGHSTVGSRVGSQQRAGASAGVGNGGGTIGRGLKSAKLDSLLDDLMGEMQALSADSDRDSVVSSSNSASGHTAAASPVDAGRRGRFDSTVSTASTSSTLSAGGGAHKRVHCSTCGTAISSARGAIVPSGRLAQSTGALGVEHQGRVYCVRDFKQLQLQQQPQQGSTSCASCGLACEASKEVSVHALDAWWHRACFNCQECHRAFPDKSFYVFEQRPYCRYDYHKLNNSLCGACAHPIEGPCAQVYEGRFHPECFACSHCAVPLRDVYYSLDGRFLCEQHVHQHKSHRNANKRQTVFGHI</sequence>
<feature type="compositionally biased region" description="Low complexity" evidence="4">
    <location>
        <begin position="586"/>
        <end position="601"/>
    </location>
</feature>
<keyword evidence="1 3" id="KW-0479">Metal-binding</keyword>
<feature type="domain" description="LIM zinc-binding" evidence="5">
    <location>
        <begin position="691"/>
        <end position="753"/>
    </location>
</feature>
<reference evidence="6" key="1">
    <citation type="submission" date="2022-07" db="EMBL/GenBank/DDBJ databases">
        <title>Phylogenomic reconstructions and comparative analyses of Kickxellomycotina fungi.</title>
        <authorList>
            <person name="Reynolds N.K."/>
            <person name="Stajich J.E."/>
            <person name="Barry K."/>
            <person name="Grigoriev I.V."/>
            <person name="Crous P."/>
            <person name="Smith M.E."/>
        </authorList>
    </citation>
    <scope>NUCLEOTIDE SEQUENCE</scope>
    <source>
        <strain evidence="6">NBRC 32514</strain>
    </source>
</reference>
<feature type="compositionally biased region" description="Low complexity" evidence="4">
    <location>
        <begin position="459"/>
        <end position="478"/>
    </location>
</feature>
<dbReference type="PROSITE" id="PS50023">
    <property type="entry name" value="LIM_DOMAIN_2"/>
    <property type="match status" value="2"/>
</dbReference>
<accession>A0A9W8CSF1</accession>
<keyword evidence="3" id="KW-0440">LIM domain</keyword>
<evidence type="ECO:0000256" key="4">
    <source>
        <dbReference type="SAM" id="MobiDB-lite"/>
    </source>
</evidence>
<dbReference type="PANTHER" id="PTHR24216:SF65">
    <property type="entry name" value="PAXILLIN-LIKE PROTEIN 1"/>
    <property type="match status" value="1"/>
</dbReference>
<dbReference type="EMBL" id="JANBOJ010000051">
    <property type="protein sequence ID" value="KAJ1723849.1"/>
    <property type="molecule type" value="Genomic_DNA"/>
</dbReference>
<feature type="compositionally biased region" description="Pro residues" evidence="4">
    <location>
        <begin position="24"/>
        <end position="33"/>
    </location>
</feature>
<evidence type="ECO:0000259" key="5">
    <source>
        <dbReference type="PROSITE" id="PS50023"/>
    </source>
</evidence>
<evidence type="ECO:0000313" key="7">
    <source>
        <dbReference type="Proteomes" id="UP001149813"/>
    </source>
</evidence>
<feature type="compositionally biased region" description="Low complexity" evidence="4">
    <location>
        <begin position="613"/>
        <end position="625"/>
    </location>
</feature>